<proteinExistence type="predicted"/>
<dbReference type="AlphaFoldDB" id="C5FJK6"/>
<dbReference type="Proteomes" id="UP000002035">
    <property type="component" value="Unassembled WGS sequence"/>
</dbReference>
<dbReference type="VEuPathDB" id="FungiDB:MCYG_03686"/>
<dbReference type="EMBL" id="DS995703">
    <property type="protein sequence ID" value="EEQ30867.1"/>
    <property type="molecule type" value="Genomic_DNA"/>
</dbReference>
<sequence>MQSKLVTAKVTPMRRCCVEDGLFNIPAAAALRRNSYTYFAVNGTAAEALRPRPHPSLAAFLDAATLPLHHYYPSGNLFFYACSFNYPQYLFDNNAADLQDTPVDSLVNLYDGGMNIEAGGGSLPGEPGLFNCEKFGCWEWRPYSDAQVGTCIAAWDRLCETIEARISSSTTGSAVDNNNRHDSEPSPVPPAVLDAALVSDPGFARAFLTRARRPLFHRIAPGLVLPAMDEAGFTIEQPESVERDRLDNAEEGFRLLLPFSFKERHGENTGLGARKSDGSLVGGVGSLFQHGYKPFGGDNYRPQRLECLFNCWRKLVDDGVWSVGPEGVEGTIDTFREADGERWKHYYIPPSW</sequence>
<name>C5FJK6_ARTOC</name>
<protein>
    <submittedName>
        <fullName evidence="1">Uncharacterized protein</fullName>
    </submittedName>
</protein>
<dbReference type="GeneID" id="9229504"/>
<dbReference type="eggNOG" id="ENOG502SJDA">
    <property type="taxonomic scope" value="Eukaryota"/>
</dbReference>
<evidence type="ECO:0000313" key="2">
    <source>
        <dbReference type="Proteomes" id="UP000002035"/>
    </source>
</evidence>
<dbReference type="RefSeq" id="XP_002848180.1">
    <property type="nucleotide sequence ID" value="XM_002848134.1"/>
</dbReference>
<dbReference type="STRING" id="554155.C5FJK6"/>
<dbReference type="HOGENOM" id="CLU_787487_0_0_1"/>
<reference evidence="2" key="1">
    <citation type="journal article" date="2012" name="MBio">
        <title>Comparative genome analysis of Trichophyton rubrum and related dermatophytes reveals candidate genes involved in infection.</title>
        <authorList>
            <person name="Martinez D.A."/>
            <person name="Oliver B.G."/>
            <person name="Graeser Y."/>
            <person name="Goldberg J.M."/>
            <person name="Li W."/>
            <person name="Martinez-Rossi N.M."/>
            <person name="Monod M."/>
            <person name="Shelest E."/>
            <person name="Barton R.C."/>
            <person name="Birch E."/>
            <person name="Brakhage A.A."/>
            <person name="Chen Z."/>
            <person name="Gurr S.J."/>
            <person name="Heiman D."/>
            <person name="Heitman J."/>
            <person name="Kosti I."/>
            <person name="Rossi A."/>
            <person name="Saif S."/>
            <person name="Samalova M."/>
            <person name="Saunders C.W."/>
            <person name="Shea T."/>
            <person name="Summerbell R.C."/>
            <person name="Xu J."/>
            <person name="Young S."/>
            <person name="Zeng Q."/>
            <person name="Birren B.W."/>
            <person name="Cuomo C.A."/>
            <person name="White T.C."/>
        </authorList>
    </citation>
    <scope>NUCLEOTIDE SEQUENCE [LARGE SCALE GENOMIC DNA]</scope>
    <source>
        <strain evidence="2">ATCC MYA-4605 / CBS 113480</strain>
    </source>
</reference>
<gene>
    <name evidence="1" type="ORF">MCYG_03686</name>
</gene>
<accession>C5FJK6</accession>
<evidence type="ECO:0000313" key="1">
    <source>
        <dbReference type="EMBL" id="EEQ30867.1"/>
    </source>
</evidence>
<organism evidence="1 2">
    <name type="scientific">Arthroderma otae (strain ATCC MYA-4605 / CBS 113480)</name>
    <name type="common">Microsporum canis</name>
    <dbReference type="NCBI Taxonomy" id="554155"/>
    <lineage>
        <taxon>Eukaryota</taxon>
        <taxon>Fungi</taxon>
        <taxon>Dikarya</taxon>
        <taxon>Ascomycota</taxon>
        <taxon>Pezizomycotina</taxon>
        <taxon>Eurotiomycetes</taxon>
        <taxon>Eurotiomycetidae</taxon>
        <taxon>Onygenales</taxon>
        <taxon>Arthrodermataceae</taxon>
        <taxon>Microsporum</taxon>
    </lineage>
</organism>
<dbReference type="OrthoDB" id="3029470at2759"/>
<keyword evidence="2" id="KW-1185">Reference proteome</keyword>